<protein>
    <submittedName>
        <fullName evidence="2">ATP-dependent helicase HrpA</fullName>
    </submittedName>
</protein>
<feature type="compositionally biased region" description="Basic and acidic residues" evidence="1">
    <location>
        <begin position="49"/>
        <end position="68"/>
    </location>
</feature>
<evidence type="ECO:0000313" key="2">
    <source>
        <dbReference type="EMBL" id="EQD51363.1"/>
    </source>
</evidence>
<feature type="non-terminal residue" evidence="2">
    <location>
        <position position="1"/>
    </location>
</feature>
<keyword evidence="2" id="KW-0378">Hydrolase</keyword>
<gene>
    <name evidence="2" type="ORF">B1A_13079</name>
</gene>
<reference evidence="2" key="2">
    <citation type="journal article" date="2014" name="ISME J.">
        <title>Microbial stratification in low pH oxic and suboxic macroscopic growths along an acid mine drainage.</title>
        <authorList>
            <person name="Mendez-Garcia C."/>
            <person name="Mesa V."/>
            <person name="Sprenger R.R."/>
            <person name="Richter M."/>
            <person name="Diez M.S."/>
            <person name="Solano J."/>
            <person name="Bargiela R."/>
            <person name="Golyshina O.V."/>
            <person name="Manteca A."/>
            <person name="Ramos J.L."/>
            <person name="Gallego J.R."/>
            <person name="Llorente I."/>
            <person name="Martins Dos Santos V.A."/>
            <person name="Jensen O.N."/>
            <person name="Pelaez A.I."/>
            <person name="Sanchez J."/>
            <person name="Ferrer M."/>
        </authorList>
    </citation>
    <scope>NUCLEOTIDE SEQUENCE</scope>
</reference>
<dbReference type="GO" id="GO:0004386">
    <property type="term" value="F:helicase activity"/>
    <property type="evidence" value="ECO:0007669"/>
    <property type="project" value="UniProtKB-KW"/>
</dbReference>
<name>T1A3A7_9ZZZZ</name>
<feature type="non-terminal residue" evidence="2">
    <location>
        <position position="98"/>
    </location>
</feature>
<sequence length="98" mass="11648">NLWAAYQQAHEELTQSKLRDWCERHFLSFLRMREWRELHRQLRVLAGPEGRDSSSEPRTGESRSEEALHCALLSGLPTQVARRDEKGGYRGTRERRWQ</sequence>
<organism evidence="2">
    <name type="scientific">mine drainage metagenome</name>
    <dbReference type="NCBI Taxonomy" id="410659"/>
    <lineage>
        <taxon>unclassified sequences</taxon>
        <taxon>metagenomes</taxon>
        <taxon>ecological metagenomes</taxon>
    </lineage>
</organism>
<keyword evidence="2" id="KW-0067">ATP-binding</keyword>
<dbReference type="AlphaFoldDB" id="T1A3A7"/>
<reference evidence="2" key="1">
    <citation type="submission" date="2013-08" db="EMBL/GenBank/DDBJ databases">
        <authorList>
            <person name="Mendez C."/>
            <person name="Richter M."/>
            <person name="Ferrer M."/>
            <person name="Sanchez J."/>
        </authorList>
    </citation>
    <scope>NUCLEOTIDE SEQUENCE</scope>
</reference>
<feature type="region of interest" description="Disordered" evidence="1">
    <location>
        <begin position="46"/>
        <end position="98"/>
    </location>
</feature>
<keyword evidence="2" id="KW-0347">Helicase</keyword>
<accession>T1A3A7</accession>
<comment type="caution">
    <text evidence="2">The sequence shown here is derived from an EMBL/GenBank/DDBJ whole genome shotgun (WGS) entry which is preliminary data.</text>
</comment>
<feature type="compositionally biased region" description="Basic and acidic residues" evidence="1">
    <location>
        <begin position="81"/>
        <end position="98"/>
    </location>
</feature>
<evidence type="ECO:0000256" key="1">
    <source>
        <dbReference type="SAM" id="MobiDB-lite"/>
    </source>
</evidence>
<keyword evidence="2" id="KW-0547">Nucleotide-binding</keyword>
<proteinExistence type="predicted"/>
<dbReference type="EMBL" id="AUZX01009549">
    <property type="protein sequence ID" value="EQD51363.1"/>
    <property type="molecule type" value="Genomic_DNA"/>
</dbReference>